<dbReference type="Pfam" id="PF00440">
    <property type="entry name" value="TetR_N"/>
    <property type="match status" value="1"/>
</dbReference>
<protein>
    <submittedName>
        <fullName evidence="4">TetR/AcrR family transcriptional regulator</fullName>
    </submittedName>
</protein>
<dbReference type="InterPro" id="IPR001647">
    <property type="entry name" value="HTH_TetR"/>
</dbReference>
<evidence type="ECO:0000256" key="1">
    <source>
        <dbReference type="ARBA" id="ARBA00023125"/>
    </source>
</evidence>
<dbReference type="Gene3D" id="1.10.357.10">
    <property type="entry name" value="Tetracycline Repressor, domain 2"/>
    <property type="match status" value="1"/>
</dbReference>
<feature type="domain" description="HTH tetR-type" evidence="3">
    <location>
        <begin position="12"/>
        <end position="72"/>
    </location>
</feature>
<dbReference type="InterPro" id="IPR009057">
    <property type="entry name" value="Homeodomain-like_sf"/>
</dbReference>
<dbReference type="PANTHER" id="PTHR30055:SF239">
    <property type="entry name" value="TRANSCRIPTIONAL REGULATORY PROTEIN"/>
    <property type="match status" value="1"/>
</dbReference>
<feature type="DNA-binding region" description="H-T-H motif" evidence="2">
    <location>
        <begin position="35"/>
        <end position="54"/>
    </location>
</feature>
<reference evidence="4 5" key="1">
    <citation type="journal article" date="2019" name="Int. J. Syst. Evol. Microbiol.">
        <title>The Global Catalogue of Microorganisms (GCM) 10K type strain sequencing project: providing services to taxonomists for standard genome sequencing and annotation.</title>
        <authorList>
            <consortium name="The Broad Institute Genomics Platform"/>
            <consortium name="The Broad Institute Genome Sequencing Center for Infectious Disease"/>
            <person name="Wu L."/>
            <person name="Ma J."/>
        </authorList>
    </citation>
    <scope>NUCLEOTIDE SEQUENCE [LARGE SCALE GENOMIC DNA]</scope>
    <source>
        <strain evidence="4 5">JCM 16014</strain>
    </source>
</reference>
<evidence type="ECO:0000259" key="3">
    <source>
        <dbReference type="PROSITE" id="PS50977"/>
    </source>
</evidence>
<evidence type="ECO:0000313" key="4">
    <source>
        <dbReference type="EMBL" id="GAA2050289.1"/>
    </source>
</evidence>
<keyword evidence="5" id="KW-1185">Reference proteome</keyword>
<dbReference type="PROSITE" id="PS50977">
    <property type="entry name" value="HTH_TETR_2"/>
    <property type="match status" value="1"/>
</dbReference>
<accession>A0ABN2V377</accession>
<gene>
    <name evidence="4" type="ORF">GCM10009839_65820</name>
</gene>
<dbReference type="SUPFAM" id="SSF46689">
    <property type="entry name" value="Homeodomain-like"/>
    <property type="match status" value="1"/>
</dbReference>
<evidence type="ECO:0000313" key="5">
    <source>
        <dbReference type="Proteomes" id="UP001500751"/>
    </source>
</evidence>
<dbReference type="PANTHER" id="PTHR30055">
    <property type="entry name" value="HTH-TYPE TRANSCRIPTIONAL REGULATOR RUTR"/>
    <property type="match status" value="1"/>
</dbReference>
<evidence type="ECO:0000256" key="2">
    <source>
        <dbReference type="PROSITE-ProRule" id="PRU00335"/>
    </source>
</evidence>
<dbReference type="InterPro" id="IPR050109">
    <property type="entry name" value="HTH-type_TetR-like_transc_reg"/>
</dbReference>
<name>A0ABN2V377_9ACTN</name>
<keyword evidence="1 2" id="KW-0238">DNA-binding</keyword>
<comment type="caution">
    <text evidence="4">The sequence shown here is derived from an EMBL/GenBank/DDBJ whole genome shotgun (WGS) entry which is preliminary data.</text>
</comment>
<organism evidence="4 5">
    <name type="scientific">Catenulispora yoronensis</name>
    <dbReference type="NCBI Taxonomy" id="450799"/>
    <lineage>
        <taxon>Bacteria</taxon>
        <taxon>Bacillati</taxon>
        <taxon>Actinomycetota</taxon>
        <taxon>Actinomycetes</taxon>
        <taxon>Catenulisporales</taxon>
        <taxon>Catenulisporaceae</taxon>
        <taxon>Catenulispora</taxon>
    </lineage>
</organism>
<dbReference type="Proteomes" id="UP001500751">
    <property type="component" value="Unassembled WGS sequence"/>
</dbReference>
<dbReference type="EMBL" id="BAAAQN010000049">
    <property type="protein sequence ID" value="GAA2050289.1"/>
    <property type="molecule type" value="Genomic_DNA"/>
</dbReference>
<proteinExistence type="predicted"/>
<dbReference type="RefSeq" id="WP_344669596.1">
    <property type="nucleotide sequence ID" value="NZ_BAAAQN010000049.1"/>
</dbReference>
<sequence length="194" mass="20682">MTDKPRRGRPPKTTAEDWERAALDAVAAGGVASVSVEALAVGLGTTKGSFYWHFANREALIEAALHRWEAEHTERLAGYLDTVADPMERLRYTFPGSLADQRGSAVALTLLADAEDPSVGAAIARVTARRVAVLERAFADLGFTPGQARTRAQTAYAIYLGTAALRRGAPDSAPEPDADYAATVLEILTTAERG</sequence>